<name>A0AAV0ANL4_PHAPC</name>
<protein>
    <submittedName>
        <fullName evidence="2">Uncharacterized protein</fullName>
    </submittedName>
</protein>
<evidence type="ECO:0000313" key="3">
    <source>
        <dbReference type="Proteomes" id="UP001153365"/>
    </source>
</evidence>
<comment type="caution">
    <text evidence="2">The sequence shown here is derived from an EMBL/GenBank/DDBJ whole genome shotgun (WGS) entry which is preliminary data.</text>
</comment>
<evidence type="ECO:0000313" key="2">
    <source>
        <dbReference type="EMBL" id="CAH7669554.1"/>
    </source>
</evidence>
<organism evidence="2 3">
    <name type="scientific">Phakopsora pachyrhizi</name>
    <name type="common">Asian soybean rust disease fungus</name>
    <dbReference type="NCBI Taxonomy" id="170000"/>
    <lineage>
        <taxon>Eukaryota</taxon>
        <taxon>Fungi</taxon>
        <taxon>Dikarya</taxon>
        <taxon>Basidiomycota</taxon>
        <taxon>Pucciniomycotina</taxon>
        <taxon>Pucciniomycetes</taxon>
        <taxon>Pucciniales</taxon>
        <taxon>Phakopsoraceae</taxon>
        <taxon>Phakopsora</taxon>
    </lineage>
</organism>
<proteinExistence type="predicted"/>
<sequence length="186" mass="22091">MRWLPYQWVSSIARYIVANKKGSFLNCSTNGLDLELGAIMILINRLRDLLELIRDKEVENGNLKPNKLNHNHQSALSSLDSLQIQYADLQRDHPEALEKIKSLTEQSIEAEDSFQNKIEAQKRVTELMEKQDKQWAKRMEQYKQEWNVRREELDQREKEMNKILDNERRRIAELEQKLDDRTPTLS</sequence>
<evidence type="ECO:0000256" key="1">
    <source>
        <dbReference type="SAM" id="Coils"/>
    </source>
</evidence>
<feature type="coiled-coil region" evidence="1">
    <location>
        <begin position="136"/>
        <end position="177"/>
    </location>
</feature>
<feature type="coiled-coil region" evidence="1">
    <location>
        <begin position="72"/>
        <end position="106"/>
    </location>
</feature>
<gene>
    <name evidence="2" type="ORF">PPACK8108_LOCUS4184</name>
</gene>
<dbReference type="AlphaFoldDB" id="A0AAV0ANL4"/>
<keyword evidence="1" id="KW-0175">Coiled coil</keyword>
<keyword evidence="3" id="KW-1185">Reference proteome</keyword>
<dbReference type="EMBL" id="CALTRL010000763">
    <property type="protein sequence ID" value="CAH7669554.1"/>
    <property type="molecule type" value="Genomic_DNA"/>
</dbReference>
<reference evidence="2" key="1">
    <citation type="submission" date="2022-06" db="EMBL/GenBank/DDBJ databases">
        <authorList>
            <consortium name="SYNGENTA / RWTH Aachen University"/>
        </authorList>
    </citation>
    <scope>NUCLEOTIDE SEQUENCE</scope>
</reference>
<accession>A0AAV0ANL4</accession>
<dbReference type="Proteomes" id="UP001153365">
    <property type="component" value="Unassembled WGS sequence"/>
</dbReference>